<organism evidence="3">
    <name type="scientific">Caenorhabditis remanei</name>
    <name type="common">Caenorhabditis vulgaris</name>
    <dbReference type="NCBI Taxonomy" id="31234"/>
    <lineage>
        <taxon>Eukaryota</taxon>
        <taxon>Metazoa</taxon>
        <taxon>Ecdysozoa</taxon>
        <taxon>Nematoda</taxon>
        <taxon>Chromadorea</taxon>
        <taxon>Rhabditida</taxon>
        <taxon>Rhabditina</taxon>
        <taxon>Rhabditomorpha</taxon>
        <taxon>Rhabditoidea</taxon>
        <taxon>Rhabditidae</taxon>
        <taxon>Peloderinae</taxon>
        <taxon>Caenorhabditis</taxon>
    </lineage>
</organism>
<reference evidence="2" key="1">
    <citation type="submission" date="2007-07" db="EMBL/GenBank/DDBJ databases">
        <title>PCAP assembly of the Caenorhabditis remanei genome.</title>
        <authorList>
            <consortium name="The Caenorhabditis remanei Sequencing Consortium"/>
            <person name="Wilson R.K."/>
        </authorList>
    </citation>
    <scope>NUCLEOTIDE SEQUENCE [LARGE SCALE GENOMIC DNA]</scope>
    <source>
        <strain evidence="2">PB4641</strain>
    </source>
</reference>
<feature type="region of interest" description="Disordered" evidence="1">
    <location>
        <begin position="71"/>
        <end position="148"/>
    </location>
</feature>
<evidence type="ECO:0000313" key="3">
    <source>
        <dbReference type="Proteomes" id="UP000008281"/>
    </source>
</evidence>
<accession>E3MTJ3</accession>
<name>E3MTJ3_CAERE</name>
<dbReference type="Proteomes" id="UP000008281">
    <property type="component" value="Unassembled WGS sequence"/>
</dbReference>
<dbReference type="InParanoid" id="E3MTJ3"/>
<dbReference type="EMBL" id="DS268476">
    <property type="protein sequence ID" value="EFP08788.1"/>
    <property type="molecule type" value="Genomic_DNA"/>
</dbReference>
<dbReference type="AlphaFoldDB" id="E3MTJ3"/>
<proteinExistence type="predicted"/>
<evidence type="ECO:0000313" key="2">
    <source>
        <dbReference type="EMBL" id="EFP08788.1"/>
    </source>
</evidence>
<keyword evidence="3" id="KW-1185">Reference proteome</keyword>
<feature type="compositionally biased region" description="Basic residues" evidence="1">
    <location>
        <begin position="79"/>
        <end position="88"/>
    </location>
</feature>
<evidence type="ECO:0000256" key="1">
    <source>
        <dbReference type="SAM" id="MobiDB-lite"/>
    </source>
</evidence>
<dbReference type="HOGENOM" id="CLU_1295462_0_0_1"/>
<protein>
    <submittedName>
        <fullName evidence="2">Uncharacterized protein</fullName>
    </submittedName>
</protein>
<gene>
    <name evidence="2" type="ORF">CRE_19741</name>
</gene>
<sequence>MALQLKKTRYPLPKSVQLGVMLDFVGYPPTSADRFYGTLPTDRISNVELVVGIHGNRRVVDRRRLATREAVSPIPAAGSRRRSARQGTRKVTEDVTGTLESSEASSGPPPSLDPEPSREVNAGMAEAVTEASESSGAPQNPEKVDELDPSAIDMSGTIKLETVTDLNQEKKITQTILTNCVVIDSEIRKAKFIGCKIENSRIFDCKVFDTSKE</sequence>